<evidence type="ECO:0000313" key="8">
    <source>
        <dbReference type="EMBL" id="KAF1975244.1"/>
    </source>
</evidence>
<evidence type="ECO:0000256" key="5">
    <source>
        <dbReference type="ARBA" id="ARBA00038359"/>
    </source>
</evidence>
<keyword evidence="3 6" id="KW-1133">Transmembrane helix</keyword>
<evidence type="ECO:0000256" key="4">
    <source>
        <dbReference type="ARBA" id="ARBA00023136"/>
    </source>
</evidence>
<dbReference type="Pfam" id="PF20684">
    <property type="entry name" value="Fung_rhodopsin"/>
    <property type="match status" value="1"/>
</dbReference>
<dbReference type="GO" id="GO:0016020">
    <property type="term" value="C:membrane"/>
    <property type="evidence" value="ECO:0007669"/>
    <property type="project" value="UniProtKB-SubCell"/>
</dbReference>
<organism evidence="8 9">
    <name type="scientific">Bimuria novae-zelandiae CBS 107.79</name>
    <dbReference type="NCBI Taxonomy" id="1447943"/>
    <lineage>
        <taxon>Eukaryota</taxon>
        <taxon>Fungi</taxon>
        <taxon>Dikarya</taxon>
        <taxon>Ascomycota</taxon>
        <taxon>Pezizomycotina</taxon>
        <taxon>Dothideomycetes</taxon>
        <taxon>Pleosporomycetidae</taxon>
        <taxon>Pleosporales</taxon>
        <taxon>Massarineae</taxon>
        <taxon>Didymosphaeriaceae</taxon>
        <taxon>Bimuria</taxon>
    </lineage>
</organism>
<dbReference type="OrthoDB" id="444631at2759"/>
<feature type="transmembrane region" description="Helical" evidence="6">
    <location>
        <begin position="61"/>
        <end position="79"/>
    </location>
</feature>
<dbReference type="InterPro" id="IPR049326">
    <property type="entry name" value="Rhodopsin_dom_fungi"/>
</dbReference>
<feature type="transmembrane region" description="Helical" evidence="6">
    <location>
        <begin position="30"/>
        <end position="49"/>
    </location>
</feature>
<dbReference type="AlphaFoldDB" id="A0A6A5VDK8"/>
<protein>
    <recommendedName>
        <fullName evidence="7">Rhodopsin domain-containing protein</fullName>
    </recommendedName>
</protein>
<accession>A0A6A5VDK8</accession>
<feature type="domain" description="Rhodopsin" evidence="7">
    <location>
        <begin position="11"/>
        <end position="73"/>
    </location>
</feature>
<evidence type="ECO:0000313" key="9">
    <source>
        <dbReference type="Proteomes" id="UP000800036"/>
    </source>
</evidence>
<keyword evidence="2 6" id="KW-0812">Transmembrane</keyword>
<keyword evidence="9" id="KW-1185">Reference proteome</keyword>
<keyword evidence="4 6" id="KW-0472">Membrane</keyword>
<dbReference type="PANTHER" id="PTHR33048:SF134">
    <property type="entry name" value="INTEGRAL MEMBRANE PROTEIN"/>
    <property type="match status" value="1"/>
</dbReference>
<evidence type="ECO:0000256" key="1">
    <source>
        <dbReference type="ARBA" id="ARBA00004141"/>
    </source>
</evidence>
<gene>
    <name evidence="8" type="ORF">BU23DRAFT_566818</name>
</gene>
<evidence type="ECO:0000259" key="7">
    <source>
        <dbReference type="Pfam" id="PF20684"/>
    </source>
</evidence>
<dbReference type="EMBL" id="ML976671">
    <property type="protein sequence ID" value="KAF1975244.1"/>
    <property type="molecule type" value="Genomic_DNA"/>
</dbReference>
<comment type="subcellular location">
    <subcellularLocation>
        <location evidence="1">Membrane</location>
        <topology evidence="1">Multi-pass membrane protein</topology>
    </subcellularLocation>
</comment>
<evidence type="ECO:0000256" key="3">
    <source>
        <dbReference type="ARBA" id="ARBA00022989"/>
    </source>
</evidence>
<name>A0A6A5VDK8_9PLEO</name>
<proteinExistence type="inferred from homology"/>
<sequence>MWHTPLGVLDFAQTLATYCINGDIVTLRFALSDVIMDFMILLTPLPLIWKLQMPLSEKLQVTSAFAMGFVSTCYLLAIHRDAKFFLNIKTPQLPVNPVRTFHGGAQALTTESQMK</sequence>
<reference evidence="8" key="1">
    <citation type="journal article" date="2020" name="Stud. Mycol.">
        <title>101 Dothideomycetes genomes: a test case for predicting lifestyles and emergence of pathogens.</title>
        <authorList>
            <person name="Haridas S."/>
            <person name="Albert R."/>
            <person name="Binder M."/>
            <person name="Bloem J."/>
            <person name="Labutti K."/>
            <person name="Salamov A."/>
            <person name="Andreopoulos B."/>
            <person name="Baker S."/>
            <person name="Barry K."/>
            <person name="Bills G."/>
            <person name="Bluhm B."/>
            <person name="Cannon C."/>
            <person name="Castanera R."/>
            <person name="Culley D."/>
            <person name="Daum C."/>
            <person name="Ezra D."/>
            <person name="Gonzalez J."/>
            <person name="Henrissat B."/>
            <person name="Kuo A."/>
            <person name="Liang C."/>
            <person name="Lipzen A."/>
            <person name="Lutzoni F."/>
            <person name="Magnuson J."/>
            <person name="Mondo S."/>
            <person name="Nolan M."/>
            <person name="Ohm R."/>
            <person name="Pangilinan J."/>
            <person name="Park H.-J."/>
            <person name="Ramirez L."/>
            <person name="Alfaro M."/>
            <person name="Sun H."/>
            <person name="Tritt A."/>
            <person name="Yoshinaga Y."/>
            <person name="Zwiers L.-H."/>
            <person name="Turgeon B."/>
            <person name="Goodwin S."/>
            <person name="Spatafora J."/>
            <person name="Crous P."/>
            <person name="Grigoriev I."/>
        </authorList>
    </citation>
    <scope>NUCLEOTIDE SEQUENCE</scope>
    <source>
        <strain evidence="8">CBS 107.79</strain>
    </source>
</reference>
<evidence type="ECO:0000256" key="2">
    <source>
        <dbReference type="ARBA" id="ARBA00022692"/>
    </source>
</evidence>
<dbReference type="PANTHER" id="PTHR33048">
    <property type="entry name" value="PTH11-LIKE INTEGRAL MEMBRANE PROTEIN (AFU_ORTHOLOGUE AFUA_5G11245)"/>
    <property type="match status" value="1"/>
</dbReference>
<comment type="similarity">
    <text evidence="5">Belongs to the SAT4 family.</text>
</comment>
<evidence type="ECO:0000256" key="6">
    <source>
        <dbReference type="SAM" id="Phobius"/>
    </source>
</evidence>
<dbReference type="InterPro" id="IPR052337">
    <property type="entry name" value="SAT4-like"/>
</dbReference>
<dbReference type="Proteomes" id="UP000800036">
    <property type="component" value="Unassembled WGS sequence"/>
</dbReference>